<organism evidence="1 2">
    <name type="scientific">Rhodococcus aetherivorans</name>
    <dbReference type="NCBI Taxonomy" id="191292"/>
    <lineage>
        <taxon>Bacteria</taxon>
        <taxon>Bacillati</taxon>
        <taxon>Actinomycetota</taxon>
        <taxon>Actinomycetes</taxon>
        <taxon>Mycobacteriales</taxon>
        <taxon>Nocardiaceae</taxon>
        <taxon>Rhodococcus</taxon>
    </lineage>
</organism>
<dbReference type="EMBL" id="CP106982">
    <property type="protein sequence ID" value="UYF92428.1"/>
    <property type="molecule type" value="Genomic_DNA"/>
</dbReference>
<sequence length="74" mass="8182">MTESDWEKTALAGYMRWVDANLPGPEVVGQPLWGVYAEYRKASGNALSSEDPAPHLQRMIELAKKGVTFNAETT</sequence>
<protein>
    <submittedName>
        <fullName evidence="1">Uncharacterized protein</fullName>
    </submittedName>
</protein>
<accession>A0AA46NYX5</accession>
<reference evidence="1" key="1">
    <citation type="submission" date="2022-09" db="EMBL/GenBank/DDBJ databases">
        <title>The genome sequence of Rhodococcus aetherivorans N1.</title>
        <authorList>
            <person name="Jiang W."/>
        </authorList>
    </citation>
    <scope>NUCLEOTIDE SEQUENCE</scope>
    <source>
        <strain evidence="1">N1</strain>
    </source>
</reference>
<dbReference type="RefSeq" id="WP_263507393.1">
    <property type="nucleotide sequence ID" value="NZ_CP106982.1"/>
</dbReference>
<proteinExistence type="predicted"/>
<name>A0AA46NYX5_9NOCA</name>
<dbReference type="Proteomes" id="UP001163947">
    <property type="component" value="Chromosome"/>
</dbReference>
<evidence type="ECO:0000313" key="1">
    <source>
        <dbReference type="EMBL" id="UYF92428.1"/>
    </source>
</evidence>
<dbReference type="GeneID" id="83622407"/>
<evidence type="ECO:0000313" key="2">
    <source>
        <dbReference type="Proteomes" id="UP001163947"/>
    </source>
</evidence>
<gene>
    <name evidence="1" type="ORF">OCS65_18280</name>
</gene>
<dbReference type="AlphaFoldDB" id="A0AA46NYX5"/>